<dbReference type="InterPro" id="IPR019734">
    <property type="entry name" value="TPR_rpt"/>
</dbReference>
<dbReference type="SUPFAM" id="SSF48452">
    <property type="entry name" value="TPR-like"/>
    <property type="match status" value="2"/>
</dbReference>
<keyword evidence="3" id="KW-1185">Reference proteome</keyword>
<reference evidence="2 3" key="1">
    <citation type="submission" date="2019-02" db="EMBL/GenBank/DDBJ databases">
        <title>Deep-cultivation of Planctomycetes and their phenomic and genomic characterization uncovers novel biology.</title>
        <authorList>
            <person name="Wiegand S."/>
            <person name="Jogler M."/>
            <person name="Boedeker C."/>
            <person name="Pinto D."/>
            <person name="Vollmers J."/>
            <person name="Rivas-Marin E."/>
            <person name="Kohn T."/>
            <person name="Peeters S.H."/>
            <person name="Heuer A."/>
            <person name="Rast P."/>
            <person name="Oberbeckmann S."/>
            <person name="Bunk B."/>
            <person name="Jeske O."/>
            <person name="Meyerdierks A."/>
            <person name="Storesund J.E."/>
            <person name="Kallscheuer N."/>
            <person name="Luecker S."/>
            <person name="Lage O.M."/>
            <person name="Pohl T."/>
            <person name="Merkel B.J."/>
            <person name="Hornburger P."/>
            <person name="Mueller R.-W."/>
            <person name="Bruemmer F."/>
            <person name="Labrenz M."/>
            <person name="Spormann A.M."/>
            <person name="Op Den Camp H."/>
            <person name="Overmann J."/>
            <person name="Amann R."/>
            <person name="Jetten M.S.M."/>
            <person name="Mascher T."/>
            <person name="Medema M.H."/>
            <person name="Devos D.P."/>
            <person name="Kaster A.-K."/>
            <person name="Ovreas L."/>
            <person name="Rohde M."/>
            <person name="Galperin M.Y."/>
            <person name="Jogler C."/>
        </authorList>
    </citation>
    <scope>NUCLEOTIDE SEQUENCE [LARGE SCALE GENOMIC DNA]</scope>
    <source>
        <strain evidence="2 3">Pla111</strain>
    </source>
</reference>
<proteinExistence type="predicted"/>
<evidence type="ECO:0000256" key="1">
    <source>
        <dbReference type="PROSITE-ProRule" id="PRU00339"/>
    </source>
</evidence>
<dbReference type="PROSITE" id="PS50005">
    <property type="entry name" value="TPR"/>
    <property type="match status" value="2"/>
</dbReference>
<dbReference type="OrthoDB" id="243265at2"/>
<dbReference type="SMART" id="SM00028">
    <property type="entry name" value="TPR"/>
    <property type="match status" value="6"/>
</dbReference>
<accession>A0A5C5VXT7</accession>
<dbReference type="Proteomes" id="UP000318995">
    <property type="component" value="Unassembled WGS sequence"/>
</dbReference>
<dbReference type="InterPro" id="IPR011990">
    <property type="entry name" value="TPR-like_helical_dom_sf"/>
</dbReference>
<name>A0A5C5VXT7_9BACT</name>
<dbReference type="RefSeq" id="WP_146574234.1">
    <property type="nucleotide sequence ID" value="NZ_SJPH01000004.1"/>
</dbReference>
<dbReference type="PANTHER" id="PTHR44216">
    <property type="entry name" value="PROTEIN O-MANNOSYL-TRANSFERASE TMTC2"/>
    <property type="match status" value="1"/>
</dbReference>
<keyword evidence="1" id="KW-0802">TPR repeat</keyword>
<dbReference type="GO" id="GO:0000030">
    <property type="term" value="F:mannosyltransferase activity"/>
    <property type="evidence" value="ECO:0007669"/>
    <property type="project" value="TreeGrafter"/>
</dbReference>
<dbReference type="PANTHER" id="PTHR44216:SF3">
    <property type="entry name" value="PROTEIN O-MANNOSYL-TRANSFERASE TMTC2"/>
    <property type="match status" value="1"/>
</dbReference>
<feature type="repeat" description="TPR" evidence="1">
    <location>
        <begin position="301"/>
        <end position="334"/>
    </location>
</feature>
<sequence>MTSSLATRLALPALLLGLGLVGSGPVYGQAETNLTPENLIGDSVSAPGDSRYNDIAEAIQRFNNRDQLSARTFLERAVQKNPKLAPVGVLMAKMQGLSGNGAAVRPALEQAVQEDSANDPEPYLLLAEDALQGSRTIEAEALFDKAAKLIETYENNAKRKRLFIIRAYRGSAEIASRREKWEQAESDLRTWIEQDPEDAAAQSRLGQALFMLDRPREGYEAFVKAKQLNADTPNAFVSAALMYGRLGKQAEAMEAFKKAFAEDAANETTLVAYAQALIKAGNMAEADMVLTKARASNADSLNVWLLSGVAARMQGDLKTAETYLMRSLSLAPSNRDVLNQLAQLLVESPDQADRQRALQFANMGAQLHQNNPDVNITLAWVLLQNGQGAQATNALRNAIQGGSLSPDGSYLFAKMLAARNDKANAKKLLESAMTNDQGIFVQKEQAKALLETL</sequence>
<dbReference type="InterPro" id="IPR052384">
    <property type="entry name" value="TMTC_O-mannosyltransferase"/>
</dbReference>
<dbReference type="EMBL" id="SJPH01000004">
    <property type="protein sequence ID" value="TWT43254.1"/>
    <property type="molecule type" value="Genomic_DNA"/>
</dbReference>
<gene>
    <name evidence="2" type="ORF">Pla111_22040</name>
</gene>
<evidence type="ECO:0000313" key="2">
    <source>
        <dbReference type="EMBL" id="TWT43254.1"/>
    </source>
</evidence>
<comment type="caution">
    <text evidence="2">The sequence shown here is derived from an EMBL/GenBank/DDBJ whole genome shotgun (WGS) entry which is preliminary data.</text>
</comment>
<evidence type="ECO:0000313" key="3">
    <source>
        <dbReference type="Proteomes" id="UP000318995"/>
    </source>
</evidence>
<dbReference type="Gene3D" id="1.25.40.10">
    <property type="entry name" value="Tetratricopeptide repeat domain"/>
    <property type="match status" value="1"/>
</dbReference>
<feature type="repeat" description="TPR" evidence="1">
    <location>
        <begin position="233"/>
        <end position="266"/>
    </location>
</feature>
<protein>
    <submittedName>
        <fullName evidence="2">Tetratricopeptide repeat protein</fullName>
    </submittedName>
</protein>
<dbReference type="Pfam" id="PF14559">
    <property type="entry name" value="TPR_19"/>
    <property type="match status" value="1"/>
</dbReference>
<dbReference type="Pfam" id="PF13432">
    <property type="entry name" value="TPR_16"/>
    <property type="match status" value="1"/>
</dbReference>
<dbReference type="GO" id="GO:0035269">
    <property type="term" value="P:protein O-linked glycosylation via mannose"/>
    <property type="evidence" value="ECO:0007669"/>
    <property type="project" value="TreeGrafter"/>
</dbReference>
<dbReference type="AlphaFoldDB" id="A0A5C5VXT7"/>
<organism evidence="2 3">
    <name type="scientific">Botrimarina hoheduenensis</name>
    <dbReference type="NCBI Taxonomy" id="2528000"/>
    <lineage>
        <taxon>Bacteria</taxon>
        <taxon>Pseudomonadati</taxon>
        <taxon>Planctomycetota</taxon>
        <taxon>Planctomycetia</taxon>
        <taxon>Pirellulales</taxon>
        <taxon>Lacipirellulaceae</taxon>
        <taxon>Botrimarina</taxon>
    </lineage>
</organism>